<name>A0ABQ9HQB9_9NEOP</name>
<evidence type="ECO:0000256" key="1">
    <source>
        <dbReference type="SAM" id="MobiDB-lite"/>
    </source>
</evidence>
<reference evidence="2 3" key="1">
    <citation type="submission" date="2023-02" db="EMBL/GenBank/DDBJ databases">
        <title>LHISI_Scaffold_Assembly.</title>
        <authorList>
            <person name="Stuart O.P."/>
            <person name="Cleave R."/>
            <person name="Magrath M.J.L."/>
            <person name="Mikheyev A.S."/>
        </authorList>
    </citation>
    <scope>NUCLEOTIDE SEQUENCE [LARGE SCALE GENOMIC DNA]</scope>
    <source>
        <strain evidence="2">Daus_M_001</strain>
        <tissue evidence="2">Leg muscle</tissue>
    </source>
</reference>
<dbReference type="Proteomes" id="UP001159363">
    <property type="component" value="Chromosome X"/>
</dbReference>
<dbReference type="EMBL" id="JARBHB010000004">
    <property type="protein sequence ID" value="KAJ8886345.1"/>
    <property type="molecule type" value="Genomic_DNA"/>
</dbReference>
<evidence type="ECO:0000313" key="2">
    <source>
        <dbReference type="EMBL" id="KAJ8886345.1"/>
    </source>
</evidence>
<comment type="caution">
    <text evidence="2">The sequence shown here is derived from an EMBL/GenBank/DDBJ whole genome shotgun (WGS) entry which is preliminary data.</text>
</comment>
<accession>A0ABQ9HQB9</accession>
<evidence type="ECO:0000313" key="3">
    <source>
        <dbReference type="Proteomes" id="UP001159363"/>
    </source>
</evidence>
<organism evidence="2 3">
    <name type="scientific">Dryococelus australis</name>
    <dbReference type="NCBI Taxonomy" id="614101"/>
    <lineage>
        <taxon>Eukaryota</taxon>
        <taxon>Metazoa</taxon>
        <taxon>Ecdysozoa</taxon>
        <taxon>Arthropoda</taxon>
        <taxon>Hexapoda</taxon>
        <taxon>Insecta</taxon>
        <taxon>Pterygota</taxon>
        <taxon>Neoptera</taxon>
        <taxon>Polyneoptera</taxon>
        <taxon>Phasmatodea</taxon>
        <taxon>Verophasmatodea</taxon>
        <taxon>Anareolatae</taxon>
        <taxon>Phasmatidae</taxon>
        <taxon>Eurycanthinae</taxon>
        <taxon>Dryococelus</taxon>
    </lineage>
</organism>
<gene>
    <name evidence="2" type="ORF">PR048_012556</name>
</gene>
<keyword evidence="3" id="KW-1185">Reference proteome</keyword>
<sequence>MSFWGERVSSELTYQPTAKCARFAHKKMRVSAAGDRTRVAMVITVLRPLHHRGHYETVNAALLASHVGEPGSIPGGITPGFSHVGIVPDDAAVRLVYSGISSFPRPCIPALFLTHLNHPRQPSSPRDWPLKERLPNVSQTSSSEDVEKERRNSHRSRSRKVEWEIARSIITIVLCTGMVVFTIGPHKHVRKYLRVSCMPLHKSKTDVCSYVEHRVQFMSELPDKKAVNYDPAKSETYKALQEEELGDTVHEVTVPVQPKVYTPNKPVPSKPAPIKTTWLVTKMEIQSSQPRDDNDSNTFCLDAELAGWPSLPVYVTKPRTTQQRQQKQTKTETRKKCHKRLEDTTMMETRKNTEGFLRRAYRDISGAGICSRLQAD</sequence>
<protein>
    <submittedName>
        <fullName evidence="2">Uncharacterized protein</fullName>
    </submittedName>
</protein>
<feature type="region of interest" description="Disordered" evidence="1">
    <location>
        <begin position="119"/>
        <end position="158"/>
    </location>
</feature>
<proteinExistence type="predicted"/>